<comment type="caution">
    <text evidence="1">The sequence shown here is derived from an EMBL/GenBank/DDBJ whole genome shotgun (WGS) entry which is preliminary data.</text>
</comment>
<dbReference type="OrthoDB" id="211174at2"/>
<dbReference type="Pfam" id="PF09601">
    <property type="entry name" value="DUF2459"/>
    <property type="match status" value="1"/>
</dbReference>
<protein>
    <submittedName>
        <fullName evidence="1">TIGR02117 family protein</fullName>
    </submittedName>
</protein>
<reference evidence="1 2" key="1">
    <citation type="submission" date="2019-03" db="EMBL/GenBank/DDBJ databases">
        <title>Genome sequence of Sphingomonas sp. 17J27-24.</title>
        <authorList>
            <person name="Kim M."/>
            <person name="Maeng S."/>
            <person name="Sathiyaraj S."/>
        </authorList>
    </citation>
    <scope>NUCLEOTIDE SEQUENCE [LARGE SCALE GENOMIC DNA]</scope>
    <source>
        <strain evidence="1 2">17J27-24</strain>
    </source>
</reference>
<dbReference type="InterPro" id="IPR011727">
    <property type="entry name" value="CHP02117"/>
</dbReference>
<dbReference type="AlphaFoldDB" id="A0A4Y8ZLX0"/>
<evidence type="ECO:0000313" key="2">
    <source>
        <dbReference type="Proteomes" id="UP000298213"/>
    </source>
</evidence>
<dbReference type="EMBL" id="SPDV01000042">
    <property type="protein sequence ID" value="TFI57000.1"/>
    <property type="molecule type" value="Genomic_DNA"/>
</dbReference>
<keyword evidence="2" id="KW-1185">Reference proteome</keyword>
<evidence type="ECO:0000313" key="1">
    <source>
        <dbReference type="EMBL" id="TFI57000.1"/>
    </source>
</evidence>
<name>A0A4Y8ZLX0_9SPHN</name>
<organism evidence="1 2">
    <name type="scientific">Sphingomonas parva</name>
    <dbReference type="NCBI Taxonomy" id="2555898"/>
    <lineage>
        <taxon>Bacteria</taxon>
        <taxon>Pseudomonadati</taxon>
        <taxon>Pseudomonadota</taxon>
        <taxon>Alphaproteobacteria</taxon>
        <taxon>Sphingomonadales</taxon>
        <taxon>Sphingomonadaceae</taxon>
        <taxon>Sphingomonas</taxon>
    </lineage>
</organism>
<dbReference type="Proteomes" id="UP000298213">
    <property type="component" value="Unassembled WGS sequence"/>
</dbReference>
<proteinExistence type="predicted"/>
<sequence>MDRRRRFLNRIAYVTLRSMRRALRIATRLLAALLALPVLYFLAALLLGAVPANANWVEPKEGVTIFLRTNGVHTWIVVPKVTPEMDWRPYAPGAHLRDPRWGGGDHVALGYGNRTFYLETPTWGDLTMKNAFLAMFGQGRSLIHADHTHRPQPNEWQRPLRITHGQYAKLAAHMAKSFQRDAQGRTMPVLGRGYGDSDMFYEAIGGYNAFYTCNAWTGEALRAAGIKTGLWTPLSQSIMWRLD</sequence>
<accession>A0A4Y8ZLX0</accession>
<gene>
    <name evidence="1" type="ORF">E2493_17315</name>
</gene>
<dbReference type="NCBIfam" id="TIGR02117">
    <property type="entry name" value="chp_urease_rgn"/>
    <property type="match status" value="1"/>
</dbReference>